<organism evidence="1">
    <name type="scientific">Amphimedon queenslandica</name>
    <name type="common">Sponge</name>
    <dbReference type="NCBI Taxonomy" id="400682"/>
    <lineage>
        <taxon>Eukaryota</taxon>
        <taxon>Metazoa</taxon>
        <taxon>Porifera</taxon>
        <taxon>Demospongiae</taxon>
        <taxon>Heteroscleromorpha</taxon>
        <taxon>Haplosclerida</taxon>
        <taxon>Niphatidae</taxon>
        <taxon>Amphimedon</taxon>
    </lineage>
</organism>
<proteinExistence type="predicted"/>
<accession>A0A1X7T1H5</accession>
<evidence type="ECO:0008006" key="2">
    <source>
        <dbReference type="Google" id="ProtNLM"/>
    </source>
</evidence>
<reference evidence="1" key="1">
    <citation type="submission" date="2017-05" db="UniProtKB">
        <authorList>
            <consortium name="EnsemblMetazoa"/>
        </authorList>
    </citation>
    <scope>IDENTIFICATION</scope>
</reference>
<dbReference type="EnsemblMetazoa" id="Aqu2.1.08279_001">
    <property type="protein sequence ID" value="Aqu2.1.08279_001"/>
    <property type="gene ID" value="Aqu2.1.08279"/>
</dbReference>
<evidence type="ECO:0000313" key="1">
    <source>
        <dbReference type="EnsemblMetazoa" id="Aqu2.1.08279_001"/>
    </source>
</evidence>
<sequence length="164" mass="18667">MQRGSASISKQTELWEGEAQKTVFISVIGALTYGMLKSLLQPHSLQDDVTLDLMRETLQKHFDPKPSPITQQLQFFTQLRKQGDYVAIYVAELQDIGEHCDFFDSVDAMVRDRMSIELAAQDITCLSGKPQQVPAVQNLPHRKDTATHSKIDCFRWKGDHFTNK</sequence>
<dbReference type="InParanoid" id="A0A1X7T1H5"/>
<name>A0A1X7T1H5_AMPQE</name>
<dbReference type="AlphaFoldDB" id="A0A1X7T1H5"/>
<protein>
    <recommendedName>
        <fullName evidence="2">Retrotransposon gag domain-containing protein</fullName>
    </recommendedName>
</protein>